<keyword evidence="9" id="KW-0472">Membrane</keyword>
<evidence type="ECO:0000256" key="8">
    <source>
        <dbReference type="ARBA" id="ARBA00023012"/>
    </source>
</evidence>
<evidence type="ECO:0000256" key="9">
    <source>
        <dbReference type="SAM" id="Phobius"/>
    </source>
</evidence>
<reference evidence="13" key="1">
    <citation type="submission" date="2016-10" db="EMBL/GenBank/DDBJ databases">
        <authorList>
            <person name="Varghese N."/>
            <person name="Submissions S."/>
        </authorList>
    </citation>
    <scope>NUCLEOTIDE SEQUENCE [LARGE SCALE GENOMIC DNA]</scope>
    <source>
        <strain evidence="13">DSM 22361</strain>
    </source>
</reference>
<dbReference type="InterPro" id="IPR036890">
    <property type="entry name" value="HATPase_C_sf"/>
</dbReference>
<dbReference type="PANTHER" id="PTHR24421">
    <property type="entry name" value="NITRATE/NITRITE SENSOR PROTEIN NARX-RELATED"/>
    <property type="match status" value="1"/>
</dbReference>
<dbReference type="PANTHER" id="PTHR24421:SF10">
    <property type="entry name" value="NITRATE_NITRITE SENSOR PROTEIN NARQ"/>
    <property type="match status" value="1"/>
</dbReference>
<keyword evidence="9" id="KW-0812">Transmembrane</keyword>
<keyword evidence="5" id="KW-0547">Nucleotide-binding</keyword>
<name>A0A1H5ZKZ5_9SPHI</name>
<keyword evidence="4" id="KW-0808">Transferase</keyword>
<gene>
    <name evidence="12" type="ORF">SAMN05421877_10731</name>
</gene>
<dbReference type="OrthoDB" id="9778366at2"/>
<dbReference type="InterPro" id="IPR011712">
    <property type="entry name" value="Sig_transdc_His_kin_sub3_dim/P"/>
</dbReference>
<dbReference type="GO" id="GO:0005524">
    <property type="term" value="F:ATP binding"/>
    <property type="evidence" value="ECO:0007669"/>
    <property type="project" value="UniProtKB-KW"/>
</dbReference>
<evidence type="ECO:0000256" key="2">
    <source>
        <dbReference type="ARBA" id="ARBA00012438"/>
    </source>
</evidence>
<keyword evidence="6 12" id="KW-0418">Kinase</keyword>
<dbReference type="EMBL" id="FNUT01000007">
    <property type="protein sequence ID" value="SEG36307.1"/>
    <property type="molecule type" value="Genomic_DNA"/>
</dbReference>
<feature type="chain" id="PRO_5009291683" description="histidine kinase" evidence="10">
    <location>
        <begin position="23"/>
        <end position="664"/>
    </location>
</feature>
<evidence type="ECO:0000256" key="1">
    <source>
        <dbReference type="ARBA" id="ARBA00000085"/>
    </source>
</evidence>
<dbReference type="GO" id="GO:0000155">
    <property type="term" value="F:phosphorelay sensor kinase activity"/>
    <property type="evidence" value="ECO:0007669"/>
    <property type="project" value="InterPro"/>
</dbReference>
<keyword evidence="8" id="KW-0902">Two-component regulatory system</keyword>
<proteinExistence type="predicted"/>
<feature type="domain" description="Histidine kinase" evidence="11">
    <location>
        <begin position="475"/>
        <end position="664"/>
    </location>
</feature>
<keyword evidence="7" id="KW-0067">ATP-binding</keyword>
<dbReference type="SUPFAM" id="SSF55874">
    <property type="entry name" value="ATPase domain of HSP90 chaperone/DNA topoisomerase II/histidine kinase"/>
    <property type="match status" value="1"/>
</dbReference>
<feature type="signal peptide" evidence="10">
    <location>
        <begin position="1"/>
        <end position="22"/>
    </location>
</feature>
<dbReference type="GO" id="GO:0046983">
    <property type="term" value="F:protein dimerization activity"/>
    <property type="evidence" value="ECO:0007669"/>
    <property type="project" value="InterPro"/>
</dbReference>
<dbReference type="Pfam" id="PF02518">
    <property type="entry name" value="HATPase_c"/>
    <property type="match status" value="1"/>
</dbReference>
<dbReference type="InterPro" id="IPR011990">
    <property type="entry name" value="TPR-like_helical_dom_sf"/>
</dbReference>
<keyword evidence="9" id="KW-1133">Transmembrane helix</keyword>
<dbReference type="Proteomes" id="UP000236731">
    <property type="component" value="Unassembled WGS sequence"/>
</dbReference>
<dbReference type="InterPro" id="IPR050482">
    <property type="entry name" value="Sensor_HK_TwoCompSys"/>
</dbReference>
<dbReference type="InterPro" id="IPR005467">
    <property type="entry name" value="His_kinase_dom"/>
</dbReference>
<keyword evidence="10" id="KW-0732">Signal</keyword>
<dbReference type="InterPro" id="IPR003594">
    <property type="entry name" value="HATPase_dom"/>
</dbReference>
<dbReference type="RefSeq" id="WP_103906483.1">
    <property type="nucleotide sequence ID" value="NZ_CP049246.1"/>
</dbReference>
<dbReference type="GO" id="GO:0016020">
    <property type="term" value="C:membrane"/>
    <property type="evidence" value="ECO:0007669"/>
    <property type="project" value="InterPro"/>
</dbReference>
<evidence type="ECO:0000256" key="3">
    <source>
        <dbReference type="ARBA" id="ARBA00022553"/>
    </source>
</evidence>
<feature type="transmembrane region" description="Helical" evidence="9">
    <location>
        <begin position="412"/>
        <end position="429"/>
    </location>
</feature>
<keyword evidence="3" id="KW-0597">Phosphoprotein</keyword>
<evidence type="ECO:0000256" key="6">
    <source>
        <dbReference type="ARBA" id="ARBA00022777"/>
    </source>
</evidence>
<dbReference type="CDD" id="cd16917">
    <property type="entry name" value="HATPase_UhpB-NarQ-NarX-like"/>
    <property type="match status" value="1"/>
</dbReference>
<organism evidence="12 13">
    <name type="scientific">Sphingobacterium lactis</name>
    <dbReference type="NCBI Taxonomy" id="797291"/>
    <lineage>
        <taxon>Bacteria</taxon>
        <taxon>Pseudomonadati</taxon>
        <taxon>Bacteroidota</taxon>
        <taxon>Sphingobacteriia</taxon>
        <taxon>Sphingobacteriales</taxon>
        <taxon>Sphingobacteriaceae</taxon>
        <taxon>Sphingobacterium</taxon>
    </lineage>
</organism>
<keyword evidence="13" id="KW-1185">Reference proteome</keyword>
<dbReference type="PROSITE" id="PS50109">
    <property type="entry name" value="HIS_KIN"/>
    <property type="match status" value="1"/>
</dbReference>
<protein>
    <recommendedName>
        <fullName evidence="2">histidine kinase</fullName>
        <ecNumber evidence="2">2.7.13.3</ecNumber>
    </recommendedName>
</protein>
<dbReference type="Gene3D" id="3.30.565.10">
    <property type="entry name" value="Histidine kinase-like ATPase, C-terminal domain"/>
    <property type="match status" value="1"/>
</dbReference>
<dbReference type="EC" id="2.7.13.3" evidence="2"/>
<evidence type="ECO:0000256" key="10">
    <source>
        <dbReference type="SAM" id="SignalP"/>
    </source>
</evidence>
<evidence type="ECO:0000256" key="5">
    <source>
        <dbReference type="ARBA" id="ARBA00022741"/>
    </source>
</evidence>
<dbReference type="Gene3D" id="1.25.40.10">
    <property type="entry name" value="Tetratricopeptide repeat domain"/>
    <property type="match status" value="1"/>
</dbReference>
<accession>A0A1H5ZKZ5</accession>
<evidence type="ECO:0000313" key="12">
    <source>
        <dbReference type="EMBL" id="SEG36307.1"/>
    </source>
</evidence>
<evidence type="ECO:0000313" key="13">
    <source>
        <dbReference type="Proteomes" id="UP000236731"/>
    </source>
</evidence>
<evidence type="ECO:0000259" key="11">
    <source>
        <dbReference type="PROSITE" id="PS50109"/>
    </source>
</evidence>
<comment type="catalytic activity">
    <reaction evidence="1">
        <text>ATP + protein L-histidine = ADP + protein N-phospho-L-histidine.</text>
        <dbReference type="EC" id="2.7.13.3"/>
    </reaction>
</comment>
<dbReference type="AlphaFoldDB" id="A0A1H5ZKZ5"/>
<dbReference type="Gene3D" id="1.20.5.1930">
    <property type="match status" value="1"/>
</dbReference>
<dbReference type="SMART" id="SM00387">
    <property type="entry name" value="HATPase_c"/>
    <property type="match status" value="1"/>
</dbReference>
<sequence>MNLRKLCLLSLLMLCLCGYSSALQTPIPYQKEIDSLLQKLKTKESTEQVAEDLFELSLYYSYSDSAKAHQYLLQGKRLAKNSPYIQALGNRYEGMFFMDYDLPKSIVLLERSVEQLKPLGTPQAKLALARAYNTLSTAYQWQDNHMRMLEILMNDALPAAVASKDDVLIGTVYYKIGLNYWNNLQYELASTYLQNAITYLQKGNYDPYILNESFKLQVIALGVTGKREASNTMIENFRQFFNTHRTELPANEYHYVLSAYYRYAKQYRQARTEIDRAIQELKKNEKVNPRELASYYYQRALINFADLEFKAALADLDVNDELLINPGLGFFQDSLNISALKKRIYETLGDYKSAVFWSNQTDVLKDTLLNRRIRESILANEIKYQSLQKENEIKTLLAEKEKTASDIRNTRIIIVLIMTILILIGYFIFKNHQKNKRLLHHQEINALQKLQEEKQKQKLVSLDAMLQGEEKERNRLSRDLHDGLGSVLASIRYKVLDLQLSQPNDRVDSVLKDMDYAISEMRRISHNLMPEALRRFGLEISLEDLCKSLQNPQTKIELQLYGSFRDLSMDQQTHIYRIIQELLYNSLKHSFASNILVQASLEDHMVFITVEDNGVGFPMEILDEESKVGVGLNNVKIRVNYLHGKLDIRSEEGRGTSVDIELFV</sequence>
<dbReference type="Pfam" id="PF07730">
    <property type="entry name" value="HisKA_3"/>
    <property type="match status" value="1"/>
</dbReference>
<evidence type="ECO:0000256" key="4">
    <source>
        <dbReference type="ARBA" id="ARBA00022679"/>
    </source>
</evidence>
<evidence type="ECO:0000256" key="7">
    <source>
        <dbReference type="ARBA" id="ARBA00022840"/>
    </source>
</evidence>